<feature type="compositionally biased region" description="Basic and acidic residues" evidence="1">
    <location>
        <begin position="85"/>
        <end position="99"/>
    </location>
</feature>
<accession>A0A5A7P6P6</accession>
<dbReference type="OrthoDB" id="589154at2759"/>
<organism evidence="2 3">
    <name type="scientific">Striga asiatica</name>
    <name type="common">Asiatic witchweed</name>
    <name type="synonym">Buchnera asiatica</name>
    <dbReference type="NCBI Taxonomy" id="4170"/>
    <lineage>
        <taxon>Eukaryota</taxon>
        <taxon>Viridiplantae</taxon>
        <taxon>Streptophyta</taxon>
        <taxon>Embryophyta</taxon>
        <taxon>Tracheophyta</taxon>
        <taxon>Spermatophyta</taxon>
        <taxon>Magnoliopsida</taxon>
        <taxon>eudicotyledons</taxon>
        <taxon>Gunneridae</taxon>
        <taxon>Pentapetalae</taxon>
        <taxon>asterids</taxon>
        <taxon>lamiids</taxon>
        <taxon>Lamiales</taxon>
        <taxon>Orobanchaceae</taxon>
        <taxon>Buchnereae</taxon>
        <taxon>Striga</taxon>
    </lineage>
</organism>
<dbReference type="AlphaFoldDB" id="A0A5A7P6P6"/>
<name>A0A5A7P6P6_STRAF</name>
<dbReference type="EMBL" id="BKCP01002558">
    <property type="protein sequence ID" value="GER28449.1"/>
    <property type="molecule type" value="Genomic_DNA"/>
</dbReference>
<gene>
    <name evidence="2" type="ORF">STAS_04251</name>
</gene>
<protein>
    <submittedName>
        <fullName evidence="2">FAR1-related protein</fullName>
    </submittedName>
</protein>
<evidence type="ECO:0000313" key="3">
    <source>
        <dbReference type="Proteomes" id="UP000325081"/>
    </source>
</evidence>
<evidence type="ECO:0000256" key="1">
    <source>
        <dbReference type="SAM" id="MobiDB-lite"/>
    </source>
</evidence>
<feature type="region of interest" description="Disordered" evidence="1">
    <location>
        <begin position="78"/>
        <end position="99"/>
    </location>
</feature>
<proteinExistence type="predicted"/>
<comment type="caution">
    <text evidence="2">The sequence shown here is derived from an EMBL/GenBank/DDBJ whole genome shotgun (WGS) entry which is preliminary data.</text>
</comment>
<reference evidence="3" key="1">
    <citation type="journal article" date="2019" name="Curr. Biol.">
        <title>Genome Sequence of Striga asiatica Provides Insight into the Evolution of Plant Parasitism.</title>
        <authorList>
            <person name="Yoshida S."/>
            <person name="Kim S."/>
            <person name="Wafula E.K."/>
            <person name="Tanskanen J."/>
            <person name="Kim Y.M."/>
            <person name="Honaas L."/>
            <person name="Yang Z."/>
            <person name="Spallek T."/>
            <person name="Conn C.E."/>
            <person name="Ichihashi Y."/>
            <person name="Cheong K."/>
            <person name="Cui S."/>
            <person name="Der J.P."/>
            <person name="Gundlach H."/>
            <person name="Jiao Y."/>
            <person name="Hori C."/>
            <person name="Ishida J.K."/>
            <person name="Kasahara H."/>
            <person name="Kiba T."/>
            <person name="Kim M.S."/>
            <person name="Koo N."/>
            <person name="Laohavisit A."/>
            <person name="Lee Y.H."/>
            <person name="Lumba S."/>
            <person name="McCourt P."/>
            <person name="Mortimer J.C."/>
            <person name="Mutuku J.M."/>
            <person name="Nomura T."/>
            <person name="Sasaki-Sekimoto Y."/>
            <person name="Seto Y."/>
            <person name="Wang Y."/>
            <person name="Wakatake T."/>
            <person name="Sakakibara H."/>
            <person name="Demura T."/>
            <person name="Yamaguchi S."/>
            <person name="Yoneyama K."/>
            <person name="Manabe R.I."/>
            <person name="Nelson D.C."/>
            <person name="Schulman A.H."/>
            <person name="Timko M.P."/>
            <person name="dePamphilis C.W."/>
            <person name="Choi D."/>
            <person name="Shirasu K."/>
        </authorList>
    </citation>
    <scope>NUCLEOTIDE SEQUENCE [LARGE SCALE GENOMIC DNA]</scope>
    <source>
        <strain evidence="3">cv. UVA1</strain>
    </source>
</reference>
<dbReference type="Proteomes" id="UP000325081">
    <property type="component" value="Unassembled WGS sequence"/>
</dbReference>
<keyword evidence="3" id="KW-1185">Reference proteome</keyword>
<evidence type="ECO:0000313" key="2">
    <source>
        <dbReference type="EMBL" id="GER28449.1"/>
    </source>
</evidence>
<sequence length="119" mass="13668">MEIVTVLRNEEEFRNLESIPEKCIVSRWTKHASLKPIFVVDGEKEMIVSVQGKQSDPGMKKCLFEKYYGDPLPSEVEVLPPTPMKNKDSGSRLKSGKEKAVERSKKFCLSAFRFLTQMR</sequence>